<feature type="region of interest" description="Disordered" evidence="1">
    <location>
        <begin position="68"/>
        <end position="106"/>
    </location>
</feature>
<proteinExistence type="predicted"/>
<name>A0ABT6DGP0_9BACT</name>
<feature type="compositionally biased region" description="Basic and acidic residues" evidence="1">
    <location>
        <begin position="68"/>
        <end position="86"/>
    </location>
</feature>
<dbReference type="EMBL" id="JANRMI010000002">
    <property type="protein sequence ID" value="MDG0816010.1"/>
    <property type="molecule type" value="Genomic_DNA"/>
</dbReference>
<keyword evidence="3" id="KW-1185">Reference proteome</keyword>
<reference evidence="2" key="1">
    <citation type="submission" date="2022-08" db="EMBL/GenBank/DDBJ databases">
        <title>Novel Bdellovibrio Species Isolated from Svalbard: Designation Bdellovibrio svalbardensis.</title>
        <authorList>
            <person name="Mitchell R.J."/>
            <person name="Choi S.Y."/>
        </authorList>
    </citation>
    <scope>NUCLEOTIDE SEQUENCE</scope>
    <source>
        <strain evidence="2">PAP01</strain>
    </source>
</reference>
<evidence type="ECO:0000313" key="2">
    <source>
        <dbReference type="EMBL" id="MDG0816010.1"/>
    </source>
</evidence>
<feature type="compositionally biased region" description="Basic and acidic residues" evidence="1">
    <location>
        <begin position="94"/>
        <end position="106"/>
    </location>
</feature>
<comment type="caution">
    <text evidence="2">The sequence shown here is derived from an EMBL/GenBank/DDBJ whole genome shotgun (WGS) entry which is preliminary data.</text>
</comment>
<evidence type="ECO:0000313" key="3">
    <source>
        <dbReference type="Proteomes" id="UP001152321"/>
    </source>
</evidence>
<dbReference type="Gene3D" id="1.10.1470.10">
    <property type="entry name" value="YjbJ"/>
    <property type="match status" value="1"/>
</dbReference>
<sequence length="106" mass="12471">MTNLPGNGWRDLKRELMSKWHELTEHEIEKTKGEPFSLAELLERKVGMKIEEASEHVQEMAERFHLYDEPKEAKAEPLKEKKERVLELSPKGSPEPEEKPWDKSPH</sequence>
<dbReference type="Proteomes" id="UP001152321">
    <property type="component" value="Unassembled WGS sequence"/>
</dbReference>
<evidence type="ECO:0000256" key="1">
    <source>
        <dbReference type="SAM" id="MobiDB-lite"/>
    </source>
</evidence>
<accession>A0ABT6DGP0</accession>
<organism evidence="2 3">
    <name type="scientific">Bdellovibrio svalbardensis</name>
    <dbReference type="NCBI Taxonomy" id="2972972"/>
    <lineage>
        <taxon>Bacteria</taxon>
        <taxon>Pseudomonadati</taxon>
        <taxon>Bdellovibrionota</taxon>
        <taxon>Bdellovibrionia</taxon>
        <taxon>Bdellovibrionales</taxon>
        <taxon>Pseudobdellovibrionaceae</taxon>
        <taxon>Bdellovibrio</taxon>
    </lineage>
</organism>
<dbReference type="RefSeq" id="WP_277577488.1">
    <property type="nucleotide sequence ID" value="NZ_JANRMI010000002.1"/>
</dbReference>
<dbReference type="SUPFAM" id="SSF69047">
    <property type="entry name" value="Hypothetical protein YjbJ"/>
    <property type="match status" value="1"/>
</dbReference>
<gene>
    <name evidence="2" type="ORF">NWE73_06530</name>
</gene>
<protein>
    <submittedName>
        <fullName evidence="2">Transcriptional regulator</fullName>
    </submittedName>
</protein>
<dbReference type="InterPro" id="IPR036629">
    <property type="entry name" value="YjbJ_sf"/>
</dbReference>